<evidence type="ECO:0000313" key="1">
    <source>
        <dbReference type="EMBL" id="KAL0121997.1"/>
    </source>
</evidence>
<dbReference type="AlphaFoldDB" id="A0AAW2G3D7"/>
<sequence length="150" mass="17415">MAHIAICKSKILRRSAEKKLNELISDSDPYNFMRTASFKIMLAESVVTIPFREWRKKLHILDLNTKIPDFLLFYVFDVSQSVYRWELPVLQVLGNDIEGKWGGLMINALGVGILDVQKKSRISSTQSRALIGHRSSEWKVFVSCFEIFYW</sequence>
<accession>A0AAW2G3D7</accession>
<organism evidence="1 2">
    <name type="scientific">Cardiocondyla obscurior</name>
    <dbReference type="NCBI Taxonomy" id="286306"/>
    <lineage>
        <taxon>Eukaryota</taxon>
        <taxon>Metazoa</taxon>
        <taxon>Ecdysozoa</taxon>
        <taxon>Arthropoda</taxon>
        <taxon>Hexapoda</taxon>
        <taxon>Insecta</taxon>
        <taxon>Pterygota</taxon>
        <taxon>Neoptera</taxon>
        <taxon>Endopterygota</taxon>
        <taxon>Hymenoptera</taxon>
        <taxon>Apocrita</taxon>
        <taxon>Aculeata</taxon>
        <taxon>Formicoidea</taxon>
        <taxon>Formicidae</taxon>
        <taxon>Myrmicinae</taxon>
        <taxon>Cardiocondyla</taxon>
    </lineage>
</organism>
<protein>
    <submittedName>
        <fullName evidence="1">Uncharacterized protein</fullName>
    </submittedName>
</protein>
<dbReference type="EMBL" id="JADYXP020000006">
    <property type="protein sequence ID" value="KAL0121997.1"/>
    <property type="molecule type" value="Genomic_DNA"/>
</dbReference>
<proteinExistence type="predicted"/>
<reference evidence="1 2" key="1">
    <citation type="submission" date="2023-03" db="EMBL/GenBank/DDBJ databases">
        <title>High recombination rates correlate with genetic variation in Cardiocondyla obscurior ants.</title>
        <authorList>
            <person name="Errbii M."/>
        </authorList>
    </citation>
    <scope>NUCLEOTIDE SEQUENCE [LARGE SCALE GENOMIC DNA]</scope>
    <source>
        <strain evidence="1">Alpha-2009</strain>
        <tissue evidence="1">Whole body</tissue>
    </source>
</reference>
<comment type="caution">
    <text evidence="1">The sequence shown here is derived from an EMBL/GenBank/DDBJ whole genome shotgun (WGS) entry which is preliminary data.</text>
</comment>
<keyword evidence="2" id="KW-1185">Reference proteome</keyword>
<evidence type="ECO:0000313" key="2">
    <source>
        <dbReference type="Proteomes" id="UP001430953"/>
    </source>
</evidence>
<dbReference type="Proteomes" id="UP001430953">
    <property type="component" value="Unassembled WGS sequence"/>
</dbReference>
<name>A0AAW2G3D7_9HYME</name>
<gene>
    <name evidence="1" type="ORF">PUN28_007057</name>
</gene>